<evidence type="ECO:0000259" key="1">
    <source>
        <dbReference type="PROSITE" id="PS50093"/>
    </source>
</evidence>
<accession>A0ABT6YS98</accession>
<name>A0ABT6YS98_9BACT</name>
<proteinExistence type="predicted"/>
<dbReference type="InterPro" id="IPR022409">
    <property type="entry name" value="PKD/Chitinase_dom"/>
</dbReference>
<dbReference type="SMART" id="SM00089">
    <property type="entry name" value="PKD"/>
    <property type="match status" value="1"/>
</dbReference>
<keyword evidence="3" id="KW-1185">Reference proteome</keyword>
<evidence type="ECO:0000313" key="2">
    <source>
        <dbReference type="EMBL" id="MDI9866319.1"/>
    </source>
</evidence>
<dbReference type="Gene3D" id="2.60.40.10">
    <property type="entry name" value="Immunoglobulins"/>
    <property type="match status" value="1"/>
</dbReference>
<dbReference type="Proteomes" id="UP001236569">
    <property type="component" value="Unassembled WGS sequence"/>
</dbReference>
<dbReference type="CDD" id="cd00146">
    <property type="entry name" value="PKD"/>
    <property type="match status" value="1"/>
</dbReference>
<dbReference type="InterPro" id="IPR035986">
    <property type="entry name" value="PKD_dom_sf"/>
</dbReference>
<reference evidence="2 3" key="1">
    <citation type="submission" date="2023-05" db="EMBL/GenBank/DDBJ databases">
        <title>Novel species of genus Flectobacillus isolated from stream in China.</title>
        <authorList>
            <person name="Lu H."/>
        </authorList>
    </citation>
    <scope>NUCLEOTIDE SEQUENCE [LARGE SCALE GENOMIC DNA]</scope>
    <source>
        <strain evidence="2 3">DC10W</strain>
    </source>
</reference>
<feature type="domain" description="PKD" evidence="1">
    <location>
        <begin position="25"/>
        <end position="72"/>
    </location>
</feature>
<protein>
    <submittedName>
        <fullName evidence="2">PKD domain-containing protein</fullName>
    </submittedName>
</protein>
<dbReference type="EMBL" id="JASHID010000016">
    <property type="protein sequence ID" value="MDI9866319.1"/>
    <property type="molecule type" value="Genomic_DNA"/>
</dbReference>
<dbReference type="RefSeq" id="WP_283371152.1">
    <property type="nucleotide sequence ID" value="NZ_JASHID010000016.1"/>
</dbReference>
<dbReference type="PROSITE" id="PS50093">
    <property type="entry name" value="PKD"/>
    <property type="match status" value="1"/>
</dbReference>
<organism evidence="2 3">
    <name type="scientific">Flectobacillus longus</name>
    <dbReference type="NCBI Taxonomy" id="2984207"/>
    <lineage>
        <taxon>Bacteria</taxon>
        <taxon>Pseudomonadati</taxon>
        <taxon>Bacteroidota</taxon>
        <taxon>Cytophagia</taxon>
        <taxon>Cytophagales</taxon>
        <taxon>Flectobacillaceae</taxon>
        <taxon>Flectobacillus</taxon>
    </lineage>
</organism>
<evidence type="ECO:0000313" key="3">
    <source>
        <dbReference type="Proteomes" id="UP001236569"/>
    </source>
</evidence>
<comment type="caution">
    <text evidence="2">The sequence shown here is derived from an EMBL/GenBank/DDBJ whole genome shotgun (WGS) entry which is preliminary data.</text>
</comment>
<dbReference type="Pfam" id="PF18911">
    <property type="entry name" value="PKD_4"/>
    <property type="match status" value="1"/>
</dbReference>
<sequence length="202" mass="22461">MISFDYIEKDNGFVSFTNKSTGADSYEWSFGNGKTSTEVNPTVQFEDNKEFSVKLTGKGAGGTASDTKTIKVSKVIEPSDLLIGNYSGSLNYTCCNITTVNSRAAKFKFVKVDKNTVSAELIQYGTYLNGRYYSDVISDIFKFTSIKAESTSKFIINESNSSLDGNNQRKCIGTIVMDGKKLTIRFDVDFYSHKYDLVLTKE</sequence>
<dbReference type="InterPro" id="IPR013783">
    <property type="entry name" value="Ig-like_fold"/>
</dbReference>
<gene>
    <name evidence="2" type="ORF">QM480_18410</name>
</gene>
<dbReference type="SUPFAM" id="SSF49299">
    <property type="entry name" value="PKD domain"/>
    <property type="match status" value="1"/>
</dbReference>
<dbReference type="InterPro" id="IPR000601">
    <property type="entry name" value="PKD_dom"/>
</dbReference>